<dbReference type="EMBL" id="RCHU02000014">
    <property type="protein sequence ID" value="KAL3572189.1"/>
    <property type="molecule type" value="Genomic_DNA"/>
</dbReference>
<reference evidence="1 2" key="1">
    <citation type="journal article" date="2024" name="Plant Biotechnol. J.">
        <title>Genome and CRISPR/Cas9 system of a widespread forest tree (Populus alba) in the world.</title>
        <authorList>
            <person name="Liu Y.J."/>
            <person name="Jiang P.F."/>
            <person name="Han X.M."/>
            <person name="Li X.Y."/>
            <person name="Wang H.M."/>
            <person name="Wang Y.J."/>
            <person name="Wang X.X."/>
            <person name="Zeng Q.Y."/>
        </authorList>
    </citation>
    <scope>NUCLEOTIDE SEQUENCE [LARGE SCALE GENOMIC DNA]</scope>
    <source>
        <strain evidence="2">cv. PAL-ZL1</strain>
    </source>
</reference>
<organism evidence="1 2">
    <name type="scientific">Populus alba</name>
    <name type="common">White poplar</name>
    <dbReference type="NCBI Taxonomy" id="43335"/>
    <lineage>
        <taxon>Eukaryota</taxon>
        <taxon>Viridiplantae</taxon>
        <taxon>Streptophyta</taxon>
        <taxon>Embryophyta</taxon>
        <taxon>Tracheophyta</taxon>
        <taxon>Spermatophyta</taxon>
        <taxon>Magnoliopsida</taxon>
        <taxon>eudicotyledons</taxon>
        <taxon>Gunneridae</taxon>
        <taxon>Pentapetalae</taxon>
        <taxon>rosids</taxon>
        <taxon>fabids</taxon>
        <taxon>Malpighiales</taxon>
        <taxon>Salicaceae</taxon>
        <taxon>Saliceae</taxon>
        <taxon>Populus</taxon>
    </lineage>
</organism>
<protein>
    <submittedName>
        <fullName evidence="1">Uncharacterized protein</fullName>
    </submittedName>
</protein>
<proteinExistence type="predicted"/>
<comment type="caution">
    <text evidence="1">The sequence shown here is derived from an EMBL/GenBank/DDBJ whole genome shotgun (WGS) entry which is preliminary data.</text>
</comment>
<name>A0ACC4B0Z5_POPAL</name>
<evidence type="ECO:0000313" key="2">
    <source>
        <dbReference type="Proteomes" id="UP000309997"/>
    </source>
</evidence>
<evidence type="ECO:0000313" key="1">
    <source>
        <dbReference type="EMBL" id="KAL3572189.1"/>
    </source>
</evidence>
<sequence>MNSLIRGGVPRLGGYSAMAVDLYREGKTGQTGKVLDKTQERGYKDHHLGLMKRRSPHCEEKVVGAVKPLMQCKGVTWLEEMVSQDISYLNFLCGTPGCPV</sequence>
<accession>A0ACC4B0Z5</accession>
<dbReference type="Proteomes" id="UP000309997">
    <property type="component" value="Unassembled WGS sequence"/>
</dbReference>
<gene>
    <name evidence="1" type="ORF">D5086_026093</name>
</gene>
<keyword evidence="2" id="KW-1185">Reference proteome</keyword>